<accession>A0A1Q3BBH3</accession>
<name>A0A1Q3BBH3_CEPFO</name>
<dbReference type="Proteomes" id="UP000187406">
    <property type="component" value="Unassembled WGS sequence"/>
</dbReference>
<evidence type="ECO:0000313" key="2">
    <source>
        <dbReference type="Proteomes" id="UP000187406"/>
    </source>
</evidence>
<proteinExistence type="predicted"/>
<dbReference type="InParanoid" id="A0A1Q3BBH3"/>
<organism evidence="1 2">
    <name type="scientific">Cephalotus follicularis</name>
    <name type="common">Albany pitcher plant</name>
    <dbReference type="NCBI Taxonomy" id="3775"/>
    <lineage>
        <taxon>Eukaryota</taxon>
        <taxon>Viridiplantae</taxon>
        <taxon>Streptophyta</taxon>
        <taxon>Embryophyta</taxon>
        <taxon>Tracheophyta</taxon>
        <taxon>Spermatophyta</taxon>
        <taxon>Magnoliopsida</taxon>
        <taxon>eudicotyledons</taxon>
        <taxon>Gunneridae</taxon>
        <taxon>Pentapetalae</taxon>
        <taxon>rosids</taxon>
        <taxon>fabids</taxon>
        <taxon>Oxalidales</taxon>
        <taxon>Cephalotaceae</taxon>
        <taxon>Cephalotus</taxon>
    </lineage>
</organism>
<keyword evidence="2" id="KW-1185">Reference proteome</keyword>
<reference evidence="2" key="1">
    <citation type="submission" date="2016-04" db="EMBL/GenBank/DDBJ databases">
        <title>Cephalotus genome sequencing.</title>
        <authorList>
            <person name="Fukushima K."/>
            <person name="Hasebe M."/>
            <person name="Fang X."/>
        </authorList>
    </citation>
    <scope>NUCLEOTIDE SEQUENCE [LARGE SCALE GENOMIC DNA]</scope>
    <source>
        <strain evidence="2">cv. St1</strain>
    </source>
</reference>
<dbReference type="AlphaFoldDB" id="A0A1Q3BBH3"/>
<sequence length="131" mass="15549">MHFWGKKLKKDFVFTPSLVTQEKNLNPHSNNLQGEGVGRRVNDRGPRHGHVPCEHIRCHSILHKDRFNLEHSLWYNFLPINLSQNFKMHVHCLWLCSPRWKIFPVESIPFLQFPLSPKTNLYKCLSRHVCL</sequence>
<protein>
    <submittedName>
        <fullName evidence="1">Uncharacterized protein</fullName>
    </submittedName>
</protein>
<dbReference type="EMBL" id="BDDD01000387">
    <property type="protein sequence ID" value="GAV65123.1"/>
    <property type="molecule type" value="Genomic_DNA"/>
</dbReference>
<comment type="caution">
    <text evidence="1">The sequence shown here is derived from an EMBL/GenBank/DDBJ whole genome shotgun (WGS) entry which is preliminary data.</text>
</comment>
<gene>
    <name evidence="1" type="ORF">CFOL_v3_08638</name>
</gene>
<evidence type="ECO:0000313" key="1">
    <source>
        <dbReference type="EMBL" id="GAV65123.1"/>
    </source>
</evidence>